<dbReference type="InterPro" id="IPR054593">
    <property type="entry name" value="Beta-mannosidase-like_N2"/>
</dbReference>
<feature type="chain" id="PRO_5007631312" description="beta-mannosidase" evidence="5">
    <location>
        <begin position="23"/>
        <end position="529"/>
    </location>
</feature>
<evidence type="ECO:0000259" key="6">
    <source>
        <dbReference type="Pfam" id="PF00703"/>
    </source>
</evidence>
<dbReference type="InterPro" id="IPR006102">
    <property type="entry name" value="Ig-like_GH2"/>
</dbReference>
<accession>A0A158QWG0</accession>
<dbReference type="OMA" id="PWKPAYI"/>
<evidence type="ECO:0000256" key="3">
    <source>
        <dbReference type="ARBA" id="ARBA00022801"/>
    </source>
</evidence>
<feature type="domain" description="Beta-mannosidase-like galactose-binding" evidence="7">
    <location>
        <begin position="23"/>
        <end position="221"/>
    </location>
</feature>
<dbReference type="GO" id="GO:0005975">
    <property type="term" value="P:carbohydrate metabolic process"/>
    <property type="evidence" value="ECO:0007669"/>
    <property type="project" value="InterPro"/>
</dbReference>
<keyword evidence="3" id="KW-0378">Hydrolase</keyword>
<dbReference type="InterPro" id="IPR036156">
    <property type="entry name" value="Beta-gal/glucu_dom_sf"/>
</dbReference>
<evidence type="ECO:0000259" key="7">
    <source>
        <dbReference type="Pfam" id="PF22666"/>
    </source>
</evidence>
<protein>
    <recommendedName>
        <fullName evidence="2">beta-mannosidase</fullName>
        <ecNumber evidence="2">3.2.1.25</ecNumber>
    </recommendedName>
</protein>
<dbReference type="SUPFAM" id="SSF49785">
    <property type="entry name" value="Galactose-binding domain-like"/>
    <property type="match status" value="1"/>
</dbReference>
<feature type="domain" description="Glycoside hydrolase family 2 immunoglobulin-like beta-sandwich" evidence="6">
    <location>
        <begin position="232"/>
        <end position="335"/>
    </location>
</feature>
<dbReference type="InterPro" id="IPR017853">
    <property type="entry name" value="GH"/>
</dbReference>
<keyword evidence="4" id="KW-0326">Glycosidase</keyword>
<dbReference type="Gene3D" id="3.20.20.80">
    <property type="entry name" value="Glycosidases"/>
    <property type="match status" value="1"/>
</dbReference>
<name>A0A158QWG0_NIPBR</name>
<dbReference type="WBParaSite" id="NBR_0000012401-mRNA-1">
    <property type="protein sequence ID" value="NBR_0000012401-mRNA-1"/>
    <property type="gene ID" value="NBR_0000012401"/>
</dbReference>
<dbReference type="GO" id="GO:0004567">
    <property type="term" value="F:beta-mannosidase activity"/>
    <property type="evidence" value="ECO:0007669"/>
    <property type="project" value="UniProtKB-EC"/>
</dbReference>
<dbReference type="Gene3D" id="2.60.40.10">
    <property type="entry name" value="Immunoglobulins"/>
    <property type="match status" value="1"/>
</dbReference>
<dbReference type="Pfam" id="PF22666">
    <property type="entry name" value="Glyco_hydro_2_N2"/>
    <property type="match status" value="1"/>
</dbReference>
<dbReference type="AlphaFoldDB" id="A0A158QWG0"/>
<comment type="catalytic activity">
    <reaction evidence="1">
        <text>Hydrolysis of terminal, non-reducing beta-D-mannose residues in beta-D-mannosides.</text>
        <dbReference type="EC" id="3.2.1.25"/>
    </reaction>
</comment>
<evidence type="ECO:0000256" key="2">
    <source>
        <dbReference type="ARBA" id="ARBA00012754"/>
    </source>
</evidence>
<dbReference type="SUPFAM" id="SSF49303">
    <property type="entry name" value="beta-Galactosidase/glucuronidase domain"/>
    <property type="match status" value="1"/>
</dbReference>
<keyword evidence="5" id="KW-0732">Signal</keyword>
<sequence>LICNVCCALYAFFASQINCFLGVVPGDIYTDLQNAKVIDDPLYGDNHLYLRWVAAENWTYSRNFELNKAFLEHKNIKLLLRGVDTVASIVVNGVEVLRTSNQFVEYFVDVKSALREKNTIEARFTSPVTYAKQMSEEYKLVPYIIREAFYSGSIGFPHLSVSAIFSLQCYYGFQKAYGHDVPPVCPPSIFNGECHPSFIRKGQYSFSWDWGPSIPTVGLWKPLEIVAFDDYYVDDFTWTTERTKDSWKIHGDMRVFAGEKPADVNARVIIKKLNIDQQLTAHVDGGNVAVHVPFEVSIPRKDVKLWWPSGDGKQKLYKIAVIANNREIAHKIGFRHVKLVQDFVDEKDKNRGRHFYIEVNDRPVFLKGSNWIPASMFLARNHSERVTFLLDSAAEVGMNALRVWGGGVYESNEFYEHADSAGILLWQDLMFACALYPVNKEFLDNVKMELNRQIWRLKKHPSIFLWAGNNENEVAIKSQWWYESGYDEKKQIEDYVSLYRGVAEHVVMKQDPSRPYLLSSPSNGVETEK</sequence>
<organism evidence="8">
    <name type="scientific">Nippostrongylus brasiliensis</name>
    <name type="common">Rat hookworm</name>
    <dbReference type="NCBI Taxonomy" id="27835"/>
    <lineage>
        <taxon>Eukaryota</taxon>
        <taxon>Metazoa</taxon>
        <taxon>Ecdysozoa</taxon>
        <taxon>Nematoda</taxon>
        <taxon>Chromadorea</taxon>
        <taxon>Rhabditida</taxon>
        <taxon>Rhabditina</taxon>
        <taxon>Rhabditomorpha</taxon>
        <taxon>Strongyloidea</taxon>
        <taxon>Heligmosomidae</taxon>
        <taxon>Nippostrongylus</taxon>
    </lineage>
</organism>
<evidence type="ECO:0000256" key="5">
    <source>
        <dbReference type="SAM" id="SignalP"/>
    </source>
</evidence>
<dbReference type="GO" id="GO:0006516">
    <property type="term" value="P:glycoprotein catabolic process"/>
    <property type="evidence" value="ECO:0007669"/>
    <property type="project" value="TreeGrafter"/>
</dbReference>
<reference evidence="8" key="1">
    <citation type="submission" date="2016-04" db="UniProtKB">
        <authorList>
            <consortium name="WormBaseParasite"/>
        </authorList>
    </citation>
    <scope>IDENTIFICATION</scope>
</reference>
<proteinExistence type="predicted"/>
<dbReference type="PANTHER" id="PTHR43730">
    <property type="entry name" value="BETA-MANNOSIDASE"/>
    <property type="match status" value="1"/>
</dbReference>
<evidence type="ECO:0000313" key="8">
    <source>
        <dbReference type="WBParaSite" id="NBR_0000012401-mRNA-1"/>
    </source>
</evidence>
<dbReference type="SUPFAM" id="SSF51445">
    <property type="entry name" value="(Trans)glycosidases"/>
    <property type="match status" value="1"/>
</dbReference>
<dbReference type="PANTHER" id="PTHR43730:SF1">
    <property type="entry name" value="BETA-MANNOSIDASE"/>
    <property type="match status" value="1"/>
</dbReference>
<dbReference type="EC" id="3.2.1.25" evidence="2"/>
<dbReference type="InterPro" id="IPR013783">
    <property type="entry name" value="Ig-like_fold"/>
</dbReference>
<evidence type="ECO:0000256" key="1">
    <source>
        <dbReference type="ARBA" id="ARBA00000829"/>
    </source>
</evidence>
<dbReference type="InterPro" id="IPR050887">
    <property type="entry name" value="Beta-mannosidase_GH2"/>
</dbReference>
<feature type="signal peptide" evidence="5">
    <location>
        <begin position="1"/>
        <end position="22"/>
    </location>
</feature>
<dbReference type="Gene3D" id="2.60.120.260">
    <property type="entry name" value="Galactose-binding domain-like"/>
    <property type="match status" value="1"/>
</dbReference>
<dbReference type="InterPro" id="IPR008979">
    <property type="entry name" value="Galactose-bd-like_sf"/>
</dbReference>
<dbReference type="Pfam" id="PF00703">
    <property type="entry name" value="Glyco_hydro_2"/>
    <property type="match status" value="1"/>
</dbReference>
<evidence type="ECO:0000256" key="4">
    <source>
        <dbReference type="ARBA" id="ARBA00023295"/>
    </source>
</evidence>